<gene>
    <name evidence="1" type="ORF">AVEN_56531_1</name>
    <name evidence="2" type="ORF">AVEN_67989_1</name>
</gene>
<feature type="non-terminal residue" evidence="2">
    <location>
        <position position="1"/>
    </location>
</feature>
<evidence type="ECO:0000313" key="2">
    <source>
        <dbReference type="EMBL" id="GBN13036.1"/>
    </source>
</evidence>
<dbReference type="AlphaFoldDB" id="A0A4Y2LHH0"/>
<comment type="caution">
    <text evidence="2">The sequence shown here is derived from an EMBL/GenBank/DDBJ whole genome shotgun (WGS) entry which is preliminary data.</text>
</comment>
<keyword evidence="3" id="KW-1185">Reference proteome</keyword>
<evidence type="ECO:0000313" key="1">
    <source>
        <dbReference type="EMBL" id="GBN13022.1"/>
    </source>
</evidence>
<sequence>ASLTSRKVYLNPSTVVCFLTSLTPLPPSNKTNTAIAYQQQERIYDWRQHFDCHSSVQGRILTKPPQHHETVTTIKTKSAPGTVATSRRHCKLLPRIPGDRPHHPIADDFHHLLPLLRATTGRPGSNDKEKTNCYKPALPRHHPLLLPLRILPLPHCSSASFHLWKRDVAE</sequence>
<dbReference type="EMBL" id="BGPR01199136">
    <property type="protein sequence ID" value="GBN13036.1"/>
    <property type="molecule type" value="Genomic_DNA"/>
</dbReference>
<proteinExistence type="predicted"/>
<accession>A0A4Y2LHH0</accession>
<organism evidence="2 3">
    <name type="scientific">Araneus ventricosus</name>
    <name type="common">Orbweaver spider</name>
    <name type="synonym">Epeira ventricosa</name>
    <dbReference type="NCBI Taxonomy" id="182803"/>
    <lineage>
        <taxon>Eukaryota</taxon>
        <taxon>Metazoa</taxon>
        <taxon>Ecdysozoa</taxon>
        <taxon>Arthropoda</taxon>
        <taxon>Chelicerata</taxon>
        <taxon>Arachnida</taxon>
        <taxon>Araneae</taxon>
        <taxon>Araneomorphae</taxon>
        <taxon>Entelegynae</taxon>
        <taxon>Araneoidea</taxon>
        <taxon>Araneidae</taxon>
        <taxon>Araneus</taxon>
    </lineage>
</organism>
<dbReference type="Proteomes" id="UP000499080">
    <property type="component" value="Unassembled WGS sequence"/>
</dbReference>
<evidence type="ECO:0000313" key="3">
    <source>
        <dbReference type="Proteomes" id="UP000499080"/>
    </source>
</evidence>
<protein>
    <submittedName>
        <fullName evidence="2">Uncharacterized protein</fullName>
    </submittedName>
</protein>
<dbReference type="EMBL" id="BGPR01199131">
    <property type="protein sequence ID" value="GBN13022.1"/>
    <property type="molecule type" value="Genomic_DNA"/>
</dbReference>
<name>A0A4Y2LHH0_ARAVE</name>
<reference evidence="2 3" key="1">
    <citation type="journal article" date="2019" name="Sci. Rep.">
        <title>Orb-weaving spider Araneus ventricosus genome elucidates the spidroin gene catalogue.</title>
        <authorList>
            <person name="Kono N."/>
            <person name="Nakamura H."/>
            <person name="Ohtoshi R."/>
            <person name="Moran D.A.P."/>
            <person name="Shinohara A."/>
            <person name="Yoshida Y."/>
            <person name="Fujiwara M."/>
            <person name="Mori M."/>
            <person name="Tomita M."/>
            <person name="Arakawa K."/>
        </authorList>
    </citation>
    <scope>NUCLEOTIDE SEQUENCE [LARGE SCALE GENOMIC DNA]</scope>
</reference>